<name>A0AAJ7U5K2_PETMA</name>
<dbReference type="InterPro" id="IPR004140">
    <property type="entry name" value="Exo70"/>
</dbReference>
<dbReference type="InterPro" id="IPR016159">
    <property type="entry name" value="Cullin_repeat-like_dom_sf"/>
</dbReference>
<dbReference type="RefSeq" id="XP_032829572.1">
    <property type="nucleotide sequence ID" value="XM_032973681.1"/>
</dbReference>
<keyword evidence="8" id="KW-1185">Reference proteome</keyword>
<dbReference type="KEGG" id="pmrn:116953463"/>
<keyword evidence="2 5" id="KW-0813">Transport</keyword>
<evidence type="ECO:0000256" key="1">
    <source>
        <dbReference type="ARBA" id="ARBA00006756"/>
    </source>
</evidence>
<dbReference type="GO" id="GO:0006887">
    <property type="term" value="P:exocytosis"/>
    <property type="evidence" value="ECO:0007669"/>
    <property type="project" value="UniProtKB-KW"/>
</dbReference>
<comment type="function">
    <text evidence="5">Component of the exocyst complex involved in the docking of exocytic vesicles with fusion sites on the plasma membrane.</text>
</comment>
<dbReference type="RefSeq" id="XP_032829573.1">
    <property type="nucleotide sequence ID" value="XM_032973682.1"/>
</dbReference>
<evidence type="ECO:0000313" key="11">
    <source>
        <dbReference type="RefSeq" id="XP_032829574.1"/>
    </source>
</evidence>
<evidence type="ECO:0000256" key="3">
    <source>
        <dbReference type="ARBA" id="ARBA00022483"/>
    </source>
</evidence>
<dbReference type="GO" id="GO:0015031">
    <property type="term" value="P:protein transport"/>
    <property type="evidence" value="ECO:0007669"/>
    <property type="project" value="UniProtKB-KW"/>
</dbReference>
<feature type="region of interest" description="Disordered" evidence="6">
    <location>
        <begin position="251"/>
        <end position="282"/>
    </location>
</feature>
<dbReference type="AlphaFoldDB" id="A0AAJ7U5K2"/>
<evidence type="ECO:0000313" key="8">
    <source>
        <dbReference type="Proteomes" id="UP001318040"/>
    </source>
</evidence>
<accession>A0AAJ7U5K2</accession>
<evidence type="ECO:0000256" key="6">
    <source>
        <dbReference type="SAM" id="MobiDB-lite"/>
    </source>
</evidence>
<evidence type="ECO:0000256" key="5">
    <source>
        <dbReference type="RuleBase" id="RU365026"/>
    </source>
</evidence>
<dbReference type="GO" id="GO:0000145">
    <property type="term" value="C:exocyst"/>
    <property type="evidence" value="ECO:0007669"/>
    <property type="project" value="InterPro"/>
</dbReference>
<feature type="domain" description="Exocyst complex subunit Exo70 C-terminal" evidence="7">
    <location>
        <begin position="332"/>
        <end position="703"/>
    </location>
</feature>
<dbReference type="PANTHER" id="PTHR12542">
    <property type="entry name" value="EXOCYST COMPLEX PROTEIN EXO70"/>
    <property type="match status" value="1"/>
</dbReference>
<evidence type="ECO:0000256" key="4">
    <source>
        <dbReference type="ARBA" id="ARBA00026169"/>
    </source>
</evidence>
<gene>
    <name evidence="9 10 11" type="primary">EXOC7</name>
</gene>
<evidence type="ECO:0000259" key="7">
    <source>
        <dbReference type="Pfam" id="PF03081"/>
    </source>
</evidence>
<evidence type="ECO:0000313" key="9">
    <source>
        <dbReference type="RefSeq" id="XP_032829572.1"/>
    </source>
</evidence>
<evidence type="ECO:0000256" key="2">
    <source>
        <dbReference type="ARBA" id="ARBA00022448"/>
    </source>
</evidence>
<dbReference type="CTD" id="23265"/>
<dbReference type="GO" id="GO:0005546">
    <property type="term" value="F:phosphatidylinositol-4,5-bisphosphate binding"/>
    <property type="evidence" value="ECO:0007669"/>
    <property type="project" value="InterPro"/>
</dbReference>
<keyword evidence="5" id="KW-0653">Protein transport</keyword>
<dbReference type="Pfam" id="PF03081">
    <property type="entry name" value="Exo70_C"/>
    <property type="match status" value="1"/>
</dbReference>
<keyword evidence="3 5" id="KW-0268">Exocytosis</keyword>
<dbReference type="RefSeq" id="XP_032829574.1">
    <property type="nucleotide sequence ID" value="XM_032973683.1"/>
</dbReference>
<reference evidence="9 10" key="1">
    <citation type="submission" date="2025-04" db="UniProtKB">
        <authorList>
            <consortium name="RefSeq"/>
        </authorList>
    </citation>
    <scope>IDENTIFICATION</scope>
    <source>
        <tissue evidence="9 10">Sperm</tissue>
    </source>
</reference>
<dbReference type="Proteomes" id="UP001318040">
    <property type="component" value="Chromosome 52"/>
</dbReference>
<proteinExistence type="inferred from homology"/>
<protein>
    <recommendedName>
        <fullName evidence="4 5">Exocyst complex component 7</fullName>
    </recommendedName>
    <alternativeName>
        <fullName evidence="5">Exocyst complex component Exo70</fullName>
    </alternativeName>
</protein>
<dbReference type="Pfam" id="PF20669">
    <property type="entry name" value="Exo70_N"/>
    <property type="match status" value="1"/>
</dbReference>
<dbReference type="PANTHER" id="PTHR12542:SF41">
    <property type="entry name" value="EXOCYST COMPLEX COMPONENT 7"/>
    <property type="match status" value="1"/>
</dbReference>
<organism evidence="8 11">
    <name type="scientific">Petromyzon marinus</name>
    <name type="common">Sea lamprey</name>
    <dbReference type="NCBI Taxonomy" id="7757"/>
    <lineage>
        <taxon>Eukaryota</taxon>
        <taxon>Metazoa</taxon>
        <taxon>Chordata</taxon>
        <taxon>Craniata</taxon>
        <taxon>Vertebrata</taxon>
        <taxon>Cyclostomata</taxon>
        <taxon>Hyperoartia</taxon>
        <taxon>Petromyzontiformes</taxon>
        <taxon>Petromyzontidae</taxon>
        <taxon>Petromyzon</taxon>
    </lineage>
</organism>
<dbReference type="InterPro" id="IPR046364">
    <property type="entry name" value="Exo70_C"/>
</dbReference>
<evidence type="ECO:0000313" key="10">
    <source>
        <dbReference type="RefSeq" id="XP_032829573.1"/>
    </source>
</evidence>
<comment type="similarity">
    <text evidence="1 5">Belongs to the EXO70 family.</text>
</comment>
<dbReference type="Gene3D" id="1.20.1280.170">
    <property type="entry name" value="Exocyst complex component Exo70"/>
    <property type="match status" value="2"/>
</dbReference>
<dbReference type="SUPFAM" id="SSF74788">
    <property type="entry name" value="Cullin repeat-like"/>
    <property type="match status" value="1"/>
</dbReference>
<sequence length="710" mass="80374">MPAEETVSARKRDIEEKLNQEQHVLNFIRESLDKSEQQTASMVGILSSFECRLARLEDAIVPVYRQTETLQRLQENVERTLGALHHVIGYYSVARDTQRVVKEGPAGRLEEYLECMARIQNAVEYFTENNPDSPELNTVKSLFENGKEWLEGEARTLLQRHSKAVPPVLLLDALAQDEDEAAQEGEACATEGTADVHIQQLPERALADLVRISHWLVESGRSHDLMTVYYQLRSGQMLRSLQGLKEHLRRSHHAAAGHSPAVGARRTNTPTKRPPASTGKRTAYIPGTLRKAQNLLKQYAQQEARKGCSNLSPMEGSVEAWDVEIDAYILCVSAFVKLAHSEYQLLTQIIPDFHHKKTFDSLIQESLDSLVAEGDGVVAAARRAVMRHDYSAVLSVLPVLRHLKACKPQFDIVLQGTAAPTKNKLPTLISAMETTGAKALEEFADSIKNDPDKEYNMPKDGTVHELTSNAILFLQQLLDFQETAAAMLASQVLGDTYNIPLEPRDSSTLSHSSEFSRKLLSTYVSRVLGNLQGNLLSKCRVYEDPALGCIFLLNNYNYTLKALQRSELLQLVEVTQPNLERTYEELIDSQLQSYRRSWMKVLESISDRNMPVLTPGTKLKDKERQVIKDRFKGFNEGLEELCRVQKCWAVPERELRERLRQEGKKMLLNSYRVFVDRYGSVPFTKNPGKYVRFRSEQVAEMIDRLFDTSA</sequence>